<gene>
    <name evidence="1" type="ORF">HNAJ_LOCUS9799</name>
</gene>
<protein>
    <submittedName>
        <fullName evidence="3">Protein kinase domain-containing protein</fullName>
    </submittedName>
</protein>
<evidence type="ECO:0000313" key="1">
    <source>
        <dbReference type="EMBL" id="VDO06471.1"/>
    </source>
</evidence>
<dbReference type="Proteomes" id="UP000278807">
    <property type="component" value="Unassembled WGS sequence"/>
</dbReference>
<proteinExistence type="predicted"/>
<dbReference type="WBParaSite" id="HNAJ_0000980401-mRNA-1">
    <property type="protein sequence ID" value="HNAJ_0000980401-mRNA-1"/>
    <property type="gene ID" value="HNAJ_0000980401"/>
</dbReference>
<evidence type="ECO:0000313" key="2">
    <source>
        <dbReference type="Proteomes" id="UP000278807"/>
    </source>
</evidence>
<dbReference type="EMBL" id="UZAE01012752">
    <property type="protein sequence ID" value="VDO06471.1"/>
    <property type="molecule type" value="Genomic_DNA"/>
</dbReference>
<evidence type="ECO:0000313" key="3">
    <source>
        <dbReference type="WBParaSite" id="HNAJ_0000980401-mRNA-1"/>
    </source>
</evidence>
<reference evidence="3" key="1">
    <citation type="submission" date="2017-02" db="UniProtKB">
        <authorList>
            <consortium name="WormBaseParasite"/>
        </authorList>
    </citation>
    <scope>IDENTIFICATION</scope>
</reference>
<dbReference type="AlphaFoldDB" id="A0A0R3TQI0"/>
<sequence length="101" mass="11138">MSQPRGGSGCIGSSQLAPGLSLEKRCRRREVNLEEMTNQHAEIVDFDEDIAELVGDVGGAKYTFEPIVSLGGRIHSMKFTSWRASEVRTKWGEFGGFCKSI</sequence>
<accession>A0A0R3TQI0</accession>
<name>A0A0R3TQI0_RODNA</name>
<organism evidence="3">
    <name type="scientific">Rodentolepis nana</name>
    <name type="common">Dwarf tapeworm</name>
    <name type="synonym">Hymenolepis nana</name>
    <dbReference type="NCBI Taxonomy" id="102285"/>
    <lineage>
        <taxon>Eukaryota</taxon>
        <taxon>Metazoa</taxon>
        <taxon>Spiralia</taxon>
        <taxon>Lophotrochozoa</taxon>
        <taxon>Platyhelminthes</taxon>
        <taxon>Cestoda</taxon>
        <taxon>Eucestoda</taxon>
        <taxon>Cyclophyllidea</taxon>
        <taxon>Hymenolepididae</taxon>
        <taxon>Rodentolepis</taxon>
    </lineage>
</organism>
<keyword evidence="2" id="KW-1185">Reference proteome</keyword>
<reference evidence="1 2" key="2">
    <citation type="submission" date="2018-11" db="EMBL/GenBank/DDBJ databases">
        <authorList>
            <consortium name="Pathogen Informatics"/>
        </authorList>
    </citation>
    <scope>NUCLEOTIDE SEQUENCE [LARGE SCALE GENOMIC DNA]</scope>
</reference>